<dbReference type="PANTHER" id="PTHR12308:SF73">
    <property type="entry name" value="ANOCTAMIN"/>
    <property type="match status" value="1"/>
</dbReference>
<evidence type="ECO:0000256" key="6">
    <source>
        <dbReference type="SAM" id="Phobius"/>
    </source>
</evidence>
<evidence type="ECO:0000256" key="1">
    <source>
        <dbReference type="ARBA" id="ARBA00004141"/>
    </source>
</evidence>
<keyword evidence="4 6" id="KW-0472">Membrane</keyword>
<evidence type="ECO:0000313" key="10">
    <source>
        <dbReference type="Proteomes" id="UP001345013"/>
    </source>
</evidence>
<dbReference type="InterPro" id="IPR049452">
    <property type="entry name" value="Anoctamin_TM"/>
</dbReference>
<organism evidence="9 10">
    <name type="scientific">Lithohypha guttulata</name>
    <dbReference type="NCBI Taxonomy" id="1690604"/>
    <lineage>
        <taxon>Eukaryota</taxon>
        <taxon>Fungi</taxon>
        <taxon>Dikarya</taxon>
        <taxon>Ascomycota</taxon>
        <taxon>Pezizomycotina</taxon>
        <taxon>Eurotiomycetes</taxon>
        <taxon>Chaetothyriomycetidae</taxon>
        <taxon>Chaetothyriales</taxon>
        <taxon>Trichomeriaceae</taxon>
        <taxon>Lithohypha</taxon>
    </lineage>
</organism>
<evidence type="ECO:0000256" key="5">
    <source>
        <dbReference type="SAM" id="MobiDB-lite"/>
    </source>
</evidence>
<feature type="transmembrane region" description="Helical" evidence="6">
    <location>
        <begin position="601"/>
        <end position="621"/>
    </location>
</feature>
<keyword evidence="3 6" id="KW-1133">Transmembrane helix</keyword>
<proteinExistence type="predicted"/>
<dbReference type="Pfam" id="PF04547">
    <property type="entry name" value="Anoctamin"/>
    <property type="match status" value="1"/>
</dbReference>
<feature type="transmembrane region" description="Helical" evidence="6">
    <location>
        <begin position="284"/>
        <end position="308"/>
    </location>
</feature>
<feature type="transmembrane region" description="Helical" evidence="6">
    <location>
        <begin position="211"/>
        <end position="227"/>
    </location>
</feature>
<keyword evidence="10" id="KW-1185">Reference proteome</keyword>
<comment type="caution">
    <text evidence="9">The sequence shown here is derived from an EMBL/GenBank/DDBJ whole genome shotgun (WGS) entry which is preliminary data.</text>
</comment>
<feature type="domain" description="Anoctamin alpha-beta plait" evidence="8">
    <location>
        <begin position="11"/>
        <end position="136"/>
    </location>
</feature>
<feature type="domain" description="Anoctamin transmembrane" evidence="7">
    <location>
        <begin position="170"/>
        <end position="643"/>
    </location>
</feature>
<protein>
    <recommendedName>
        <fullName evidence="11">Anoctamin</fullName>
    </recommendedName>
</protein>
<evidence type="ECO:0000256" key="2">
    <source>
        <dbReference type="ARBA" id="ARBA00022692"/>
    </source>
</evidence>
<evidence type="ECO:0000256" key="4">
    <source>
        <dbReference type="ARBA" id="ARBA00023136"/>
    </source>
</evidence>
<evidence type="ECO:0008006" key="11">
    <source>
        <dbReference type="Google" id="ProtNLM"/>
    </source>
</evidence>
<evidence type="ECO:0000313" key="9">
    <source>
        <dbReference type="EMBL" id="KAK5095719.1"/>
    </source>
</evidence>
<feature type="region of interest" description="Disordered" evidence="5">
    <location>
        <begin position="668"/>
        <end position="700"/>
    </location>
</feature>
<dbReference type="InterPro" id="IPR007632">
    <property type="entry name" value="Anoctamin"/>
</dbReference>
<dbReference type="PANTHER" id="PTHR12308">
    <property type="entry name" value="ANOCTAMIN"/>
    <property type="match status" value="1"/>
</dbReference>
<feature type="transmembrane region" description="Helical" evidence="6">
    <location>
        <begin position="320"/>
        <end position="339"/>
    </location>
</feature>
<reference evidence="9 10" key="1">
    <citation type="submission" date="2023-08" db="EMBL/GenBank/DDBJ databases">
        <title>Black Yeasts Isolated from many extreme environments.</title>
        <authorList>
            <person name="Coleine C."/>
            <person name="Stajich J.E."/>
            <person name="Selbmann L."/>
        </authorList>
    </citation>
    <scope>NUCLEOTIDE SEQUENCE [LARGE SCALE GENOMIC DNA]</scope>
    <source>
        <strain evidence="9 10">CCFEE 5885</strain>
    </source>
</reference>
<feature type="transmembrane region" description="Helical" evidence="6">
    <location>
        <begin position="179"/>
        <end position="199"/>
    </location>
</feature>
<feature type="transmembrane region" description="Helical" evidence="6">
    <location>
        <begin position="367"/>
        <end position="396"/>
    </location>
</feature>
<dbReference type="Pfam" id="PF20877">
    <property type="entry name" value="Anoctamin_N"/>
    <property type="match status" value="1"/>
</dbReference>
<evidence type="ECO:0000256" key="3">
    <source>
        <dbReference type="ARBA" id="ARBA00022989"/>
    </source>
</evidence>
<accession>A0ABR0KGQ6</accession>
<keyword evidence="2 6" id="KW-0812">Transmembrane</keyword>
<evidence type="ECO:0000259" key="8">
    <source>
        <dbReference type="Pfam" id="PF20877"/>
    </source>
</evidence>
<name>A0ABR0KGQ6_9EURO</name>
<dbReference type="EMBL" id="JAVRRG010000026">
    <property type="protein sequence ID" value="KAK5095719.1"/>
    <property type="molecule type" value="Genomic_DNA"/>
</dbReference>
<feature type="transmembrane region" description="Helical" evidence="6">
    <location>
        <begin position="572"/>
        <end position="589"/>
    </location>
</feature>
<feature type="transmembrane region" description="Helical" evidence="6">
    <location>
        <begin position="516"/>
        <end position="535"/>
    </location>
</feature>
<sequence length="735" mass="83553">MPPKVLQDNLDVDLVVKYKVPGKDKNAAIQQFQGLIRRFAQLNLEIEVRAGDDSSLFIFIKAKNDEAFADVIYRSRIRDWLHGVRQIQPIKETVGTLIEAPLTEAERLRIIYEMLTAQHMDGGAGITPKYGDWKNVEAIFPLHNHERNKKWLAEWSKKSFLTPDDLDELRNAMGEKVGYYYAFLQSYLQFLMFPAAFGFSVKVLLGNFSPVYMIGIGMWSVIFLEYWKRQEKELSVRWGVKNVGTLESKRREFRPEHVQKDPITGEDMAIFPAKKRLQRQLLQIPLAIGCAIALGLVICTCYAIEVFISEVYSGPLKSVLVFSPTILLVTAVPTVSSFLNKYAEQLTQFENYETQGAHDQAMISKVFIINFITSYLAMSLTSFVYVPFASILVPYLDIFSLTVKPFAEDEKQTRAPTSAQFSINPQRLPNQMFYFAVTAQLISLATETIVPILQRKGEDKIASMKSSASKRNGGAHPSVASSDHAEETGFLTRVREEASLPDYDVTADLREMVIQFGYLVLFSVVWPLTPVSYFINNWFELRSDTFKLTTQSRRPIPDRADSIGPWLNCIEFLAWLGSITSAALAYMFSDGGLGPDGRPSKIKLGFLLLSVFFSEHTFLIFRNVVRHVISKLDSDNMRKERSERFMVRRKFLQDAGLGDVVKPLTSPTDSALKAMDTGSSGLDRRSLEEDARNDSLRDSNSTTRFWNRQRGWQETESVGLRLIDMMENEGERKTK</sequence>
<feature type="region of interest" description="Disordered" evidence="5">
    <location>
        <begin position="463"/>
        <end position="485"/>
    </location>
</feature>
<dbReference type="Proteomes" id="UP001345013">
    <property type="component" value="Unassembled WGS sequence"/>
</dbReference>
<dbReference type="InterPro" id="IPR049456">
    <property type="entry name" value="Anoctamin_N_fung"/>
</dbReference>
<gene>
    <name evidence="9" type="ORF">LTR24_002936</name>
</gene>
<comment type="subcellular location">
    <subcellularLocation>
        <location evidence="1">Membrane</location>
        <topology evidence="1">Multi-pass membrane protein</topology>
    </subcellularLocation>
</comment>
<feature type="compositionally biased region" description="Basic and acidic residues" evidence="5">
    <location>
        <begin position="682"/>
        <end position="697"/>
    </location>
</feature>
<evidence type="ECO:0000259" key="7">
    <source>
        <dbReference type="Pfam" id="PF04547"/>
    </source>
</evidence>